<dbReference type="CDD" id="cd00161">
    <property type="entry name" value="beta-trefoil_Ricin-like"/>
    <property type="match status" value="1"/>
</dbReference>
<name>A0A1W0CVN3_9NEIS</name>
<dbReference type="PROSITE" id="PS50231">
    <property type="entry name" value="RICIN_B_LECTIN"/>
    <property type="match status" value="1"/>
</dbReference>
<dbReference type="PANTHER" id="PTHR32208:SF68">
    <property type="entry name" value="GALACTOSE OXIDASE"/>
    <property type="match status" value="1"/>
</dbReference>
<comment type="caution">
    <text evidence="4">The sequence shown here is derived from an EMBL/GenBank/DDBJ whole genome shotgun (WGS) entry which is preliminary data.</text>
</comment>
<dbReference type="SUPFAM" id="SSF50370">
    <property type="entry name" value="Ricin B-like lectins"/>
    <property type="match status" value="1"/>
</dbReference>
<evidence type="ECO:0000256" key="2">
    <source>
        <dbReference type="SAM" id="SignalP"/>
    </source>
</evidence>
<dbReference type="InterPro" id="IPR013783">
    <property type="entry name" value="Ig-like_fold"/>
</dbReference>
<keyword evidence="1 2" id="KW-0732">Signal</keyword>
<dbReference type="Pfam" id="PF07250">
    <property type="entry name" value="Glyoxal_oxid_N"/>
    <property type="match status" value="1"/>
</dbReference>
<dbReference type="Gene3D" id="2.60.40.10">
    <property type="entry name" value="Immunoglobulins"/>
    <property type="match status" value="1"/>
</dbReference>
<dbReference type="InterPro" id="IPR015202">
    <property type="entry name" value="GO-like_E_set"/>
</dbReference>
<feature type="domain" description="Ricin B lectin" evidence="3">
    <location>
        <begin position="29"/>
        <end position="170"/>
    </location>
</feature>
<evidence type="ECO:0000313" key="5">
    <source>
        <dbReference type="Proteomes" id="UP000192721"/>
    </source>
</evidence>
<sequence length="671" mass="70124">MLRLRINLLTLASGVFGLLGLVCSEAGAAAATGIVAVNSGQCLNVGGGSTQSGAGIIQWPCSAGSNEQWTFVPLANGFYHIVSQKSQMCLNVPASSRNQGVQLIQWPCQGAAATNDQWKIQPVDVGAYHIVSASSGQCVNIFSGVATQGTKVVQWPCQGKAQVNDQFMFDYPGSKSTVLPSAWSGVIPLPVTPVGVANLPDNKLMMWSADFPDAFSGDSGNGNSKTYTALFDAAKNAPLPLTVVTTGSNLFCPGTSMLSNGNLLINGGSSSPKTQIYDWAAKRWSASGNMNIPRGYEANTVLSDGRVLTLGGSWSGGYNSKNRPNRTGEVWEGGHWKVLAGVPENNVIGPDPQDTNGSVYRGDNHLWLFASSGGMVFHAGPSAQMNWIGTSGSGSIVSAGTRGNDPYSINGNAVMVDAGQILKLGGAPAYQQNTGTTYASNSAYLIDIRGGPKAPVKVKPLPGMSYRRAFANSVVLPDGDVVVVGGQTIPQPFTDSYAVLTPELWSAAKQTFSPLKPMQVPRTYHSTAILLQDGRVFVGGGGLCGANCPQNHLNAEILTPPYLLNADGSLAARPVISAAPAQARPGSVIEVKTQQAASHFSLVRLSAVTHSVNNDQRRIALSVSKLAPTGGETSYSLQIPADSGVVLPGNYMLFAMSPQGVPSVARIITIN</sequence>
<gene>
    <name evidence="4" type="ORF">B0T45_12345</name>
</gene>
<dbReference type="CDD" id="cd02851">
    <property type="entry name" value="E_set_GO_C"/>
    <property type="match status" value="1"/>
</dbReference>
<evidence type="ECO:0000256" key="1">
    <source>
        <dbReference type="ARBA" id="ARBA00022729"/>
    </source>
</evidence>
<dbReference type="InterPro" id="IPR037293">
    <property type="entry name" value="Gal_Oxidase_central_sf"/>
</dbReference>
<dbReference type="EMBL" id="MUKV01000014">
    <property type="protein sequence ID" value="OQS38839.1"/>
    <property type="molecule type" value="Genomic_DNA"/>
</dbReference>
<dbReference type="Pfam" id="PF14200">
    <property type="entry name" value="RicinB_lectin_2"/>
    <property type="match status" value="2"/>
</dbReference>
<evidence type="ECO:0000259" key="3">
    <source>
        <dbReference type="SMART" id="SM00458"/>
    </source>
</evidence>
<reference evidence="4 5" key="1">
    <citation type="submission" date="2017-02" db="EMBL/GenBank/DDBJ databases">
        <title>Chromobacterium haemolyticum H5244.</title>
        <authorList>
            <person name="Gulvik C.A."/>
        </authorList>
    </citation>
    <scope>NUCLEOTIDE SEQUENCE [LARGE SCALE GENOMIC DNA]</scope>
    <source>
        <strain evidence="4 5">H5244</strain>
    </source>
</reference>
<evidence type="ECO:0000313" key="4">
    <source>
        <dbReference type="EMBL" id="OQS38839.1"/>
    </source>
</evidence>
<dbReference type="PANTHER" id="PTHR32208">
    <property type="entry name" value="SECRETED PROTEIN-RELATED"/>
    <property type="match status" value="1"/>
</dbReference>
<proteinExistence type="predicted"/>
<dbReference type="InterPro" id="IPR011043">
    <property type="entry name" value="Gal_Oxase/kelch_b-propeller"/>
</dbReference>
<dbReference type="AlphaFoldDB" id="A0A1W0CVN3"/>
<dbReference type="Gene3D" id="2.80.10.50">
    <property type="match status" value="1"/>
</dbReference>
<dbReference type="Proteomes" id="UP000192721">
    <property type="component" value="Unassembled WGS sequence"/>
</dbReference>
<feature type="chain" id="PRO_5013297581" description="Ricin B lectin domain-containing protein" evidence="2">
    <location>
        <begin position="29"/>
        <end position="671"/>
    </location>
</feature>
<accession>A0A1W0CVN3</accession>
<dbReference type="RefSeq" id="WP_081555667.1">
    <property type="nucleotide sequence ID" value="NZ_MUKV01000014.1"/>
</dbReference>
<dbReference type="InterPro" id="IPR000772">
    <property type="entry name" value="Ricin_B_lectin"/>
</dbReference>
<dbReference type="SUPFAM" id="SSF81296">
    <property type="entry name" value="E set domains"/>
    <property type="match status" value="1"/>
</dbReference>
<protein>
    <recommendedName>
        <fullName evidence="3">Ricin B lectin domain-containing protein</fullName>
    </recommendedName>
</protein>
<dbReference type="InterPro" id="IPR009880">
    <property type="entry name" value="Glyoxal_oxidase_N"/>
</dbReference>
<dbReference type="Gene3D" id="2.130.10.80">
    <property type="entry name" value="Galactose oxidase/kelch, beta-propeller"/>
    <property type="match status" value="1"/>
</dbReference>
<dbReference type="Pfam" id="PF09118">
    <property type="entry name" value="GO-like_E_set"/>
    <property type="match status" value="1"/>
</dbReference>
<feature type="signal peptide" evidence="2">
    <location>
        <begin position="1"/>
        <end position="28"/>
    </location>
</feature>
<organism evidence="4 5">
    <name type="scientific">Chromobacterium haemolyticum</name>
    <dbReference type="NCBI Taxonomy" id="394935"/>
    <lineage>
        <taxon>Bacteria</taxon>
        <taxon>Pseudomonadati</taxon>
        <taxon>Pseudomonadota</taxon>
        <taxon>Betaproteobacteria</taxon>
        <taxon>Neisseriales</taxon>
        <taxon>Chromobacteriaceae</taxon>
        <taxon>Chromobacterium</taxon>
    </lineage>
</organism>
<dbReference type="SUPFAM" id="SSF50965">
    <property type="entry name" value="Galactose oxidase, central domain"/>
    <property type="match status" value="1"/>
</dbReference>
<dbReference type="InterPro" id="IPR035992">
    <property type="entry name" value="Ricin_B-like_lectins"/>
</dbReference>
<dbReference type="InterPro" id="IPR014756">
    <property type="entry name" value="Ig_E-set"/>
</dbReference>
<dbReference type="SMART" id="SM00458">
    <property type="entry name" value="RICIN"/>
    <property type="match status" value="1"/>
</dbReference>